<dbReference type="EMBL" id="DOOG01000069">
    <property type="protein sequence ID" value="HBU97918.1"/>
    <property type="molecule type" value="Genomic_DNA"/>
</dbReference>
<dbReference type="PROSITE" id="PS50109">
    <property type="entry name" value="HIS_KIN"/>
    <property type="match status" value="1"/>
</dbReference>
<dbReference type="GO" id="GO:0005524">
    <property type="term" value="F:ATP binding"/>
    <property type="evidence" value="ECO:0007669"/>
    <property type="project" value="UniProtKB-KW"/>
</dbReference>
<dbReference type="InterPro" id="IPR036890">
    <property type="entry name" value="HATPase_C_sf"/>
</dbReference>
<dbReference type="EC" id="2.7.13.3" evidence="2"/>
<dbReference type="PANTHER" id="PTHR43065:SF10">
    <property type="entry name" value="PEROXIDE STRESS-ACTIVATED HISTIDINE KINASE MAK3"/>
    <property type="match status" value="1"/>
</dbReference>
<evidence type="ECO:0000256" key="9">
    <source>
        <dbReference type="SAM" id="MobiDB-lite"/>
    </source>
</evidence>
<keyword evidence="7" id="KW-0067">ATP-binding</keyword>
<gene>
    <name evidence="11" type="ORF">DEF21_08445</name>
    <name evidence="12" type="ORF">DHR80_18255</name>
</gene>
<evidence type="ECO:0000256" key="7">
    <source>
        <dbReference type="ARBA" id="ARBA00022840"/>
    </source>
</evidence>
<feature type="domain" description="Histidine kinase" evidence="10">
    <location>
        <begin position="1"/>
        <end position="47"/>
    </location>
</feature>
<keyword evidence="3" id="KW-0597">Phosphoprotein</keyword>
<evidence type="ECO:0000256" key="1">
    <source>
        <dbReference type="ARBA" id="ARBA00000085"/>
    </source>
</evidence>
<reference evidence="13 14" key="1">
    <citation type="journal article" date="2018" name="Nat. Biotechnol.">
        <title>A standardized bacterial taxonomy based on genome phylogeny substantially revises the tree of life.</title>
        <authorList>
            <person name="Parks D.H."/>
            <person name="Chuvochina M."/>
            <person name="Waite D.W."/>
            <person name="Rinke C."/>
            <person name="Skarshewski A."/>
            <person name="Chaumeil P.A."/>
            <person name="Hugenholtz P."/>
        </authorList>
    </citation>
    <scope>NUCLEOTIDE SEQUENCE [LARGE SCALE GENOMIC DNA]</scope>
    <source>
        <strain evidence="11">UBA8707</strain>
        <strain evidence="12">UBA9881</strain>
    </source>
</reference>
<evidence type="ECO:0000313" key="13">
    <source>
        <dbReference type="Proteomes" id="UP000264179"/>
    </source>
</evidence>
<comment type="caution">
    <text evidence="11">The sequence shown here is derived from an EMBL/GenBank/DDBJ whole genome shotgun (WGS) entry which is preliminary data.</text>
</comment>
<keyword evidence="8" id="KW-0902">Two-component regulatory system</keyword>
<accession>A0A358HRU8</accession>
<dbReference type="PRINTS" id="PR00344">
    <property type="entry name" value="BCTRLSENSOR"/>
</dbReference>
<protein>
    <recommendedName>
        <fullName evidence="2">histidine kinase</fullName>
        <ecNumber evidence="2">2.7.13.3</ecNumber>
    </recommendedName>
</protein>
<dbReference type="Proteomes" id="UP000264753">
    <property type="component" value="Unassembled WGS sequence"/>
</dbReference>
<evidence type="ECO:0000256" key="2">
    <source>
        <dbReference type="ARBA" id="ARBA00012438"/>
    </source>
</evidence>
<dbReference type="PANTHER" id="PTHR43065">
    <property type="entry name" value="SENSOR HISTIDINE KINASE"/>
    <property type="match status" value="1"/>
</dbReference>
<dbReference type="InterPro" id="IPR003594">
    <property type="entry name" value="HATPase_dom"/>
</dbReference>
<dbReference type="Gene3D" id="3.30.565.10">
    <property type="entry name" value="Histidine kinase-like ATPase, C-terminal domain"/>
    <property type="match status" value="1"/>
</dbReference>
<evidence type="ECO:0000313" key="14">
    <source>
        <dbReference type="Proteomes" id="UP000264753"/>
    </source>
</evidence>
<keyword evidence="5" id="KW-0547">Nucleotide-binding</keyword>
<keyword evidence="6 11" id="KW-0418">Kinase</keyword>
<organism evidence="11 14">
    <name type="scientific">Thalassospira lucentensis</name>
    <dbReference type="NCBI Taxonomy" id="168935"/>
    <lineage>
        <taxon>Bacteria</taxon>
        <taxon>Pseudomonadati</taxon>
        <taxon>Pseudomonadota</taxon>
        <taxon>Alphaproteobacteria</taxon>
        <taxon>Rhodospirillales</taxon>
        <taxon>Thalassospiraceae</taxon>
        <taxon>Thalassospira</taxon>
    </lineage>
</organism>
<evidence type="ECO:0000259" key="10">
    <source>
        <dbReference type="PROSITE" id="PS50109"/>
    </source>
</evidence>
<evidence type="ECO:0000313" key="12">
    <source>
        <dbReference type="EMBL" id="HCW69103.1"/>
    </source>
</evidence>
<dbReference type="SUPFAM" id="SSF55874">
    <property type="entry name" value="ATPase domain of HSP90 chaperone/DNA topoisomerase II/histidine kinase"/>
    <property type="match status" value="1"/>
</dbReference>
<evidence type="ECO:0000256" key="4">
    <source>
        <dbReference type="ARBA" id="ARBA00022679"/>
    </source>
</evidence>
<dbReference type="AlphaFoldDB" id="A0A358HRU8"/>
<feature type="region of interest" description="Disordered" evidence="9">
    <location>
        <begin position="45"/>
        <end position="69"/>
    </location>
</feature>
<evidence type="ECO:0000313" key="11">
    <source>
        <dbReference type="EMBL" id="HBU97918.1"/>
    </source>
</evidence>
<sequence>FFTMKSKGTGLGLTISQQLVDANHGTINIESAPQEGTTIILTFPASGPGIGQEEITKNVQADQNTDRRR</sequence>
<comment type="catalytic activity">
    <reaction evidence="1">
        <text>ATP + protein L-histidine = ADP + protein N-phospho-L-histidine.</text>
        <dbReference type="EC" id="2.7.13.3"/>
    </reaction>
</comment>
<dbReference type="InterPro" id="IPR005467">
    <property type="entry name" value="His_kinase_dom"/>
</dbReference>
<dbReference type="GO" id="GO:0004673">
    <property type="term" value="F:protein histidine kinase activity"/>
    <property type="evidence" value="ECO:0007669"/>
    <property type="project" value="UniProtKB-EC"/>
</dbReference>
<feature type="non-terminal residue" evidence="11">
    <location>
        <position position="1"/>
    </location>
</feature>
<evidence type="ECO:0000256" key="8">
    <source>
        <dbReference type="ARBA" id="ARBA00023012"/>
    </source>
</evidence>
<dbReference type="GO" id="GO:0000160">
    <property type="term" value="P:phosphorelay signal transduction system"/>
    <property type="evidence" value="ECO:0007669"/>
    <property type="project" value="UniProtKB-KW"/>
</dbReference>
<dbReference type="Proteomes" id="UP000264179">
    <property type="component" value="Unassembled WGS sequence"/>
</dbReference>
<evidence type="ECO:0000256" key="3">
    <source>
        <dbReference type="ARBA" id="ARBA00022553"/>
    </source>
</evidence>
<evidence type="ECO:0000256" key="5">
    <source>
        <dbReference type="ARBA" id="ARBA00022741"/>
    </source>
</evidence>
<dbReference type="InterPro" id="IPR004358">
    <property type="entry name" value="Sig_transdc_His_kin-like_C"/>
</dbReference>
<keyword evidence="4" id="KW-0808">Transferase</keyword>
<name>A0A358HRU8_9PROT</name>
<proteinExistence type="predicted"/>
<dbReference type="EMBL" id="DPOP01000143">
    <property type="protein sequence ID" value="HCW69103.1"/>
    <property type="molecule type" value="Genomic_DNA"/>
</dbReference>
<dbReference type="Pfam" id="PF02518">
    <property type="entry name" value="HATPase_c"/>
    <property type="match status" value="1"/>
</dbReference>
<evidence type="ECO:0000256" key="6">
    <source>
        <dbReference type="ARBA" id="ARBA00022777"/>
    </source>
</evidence>